<evidence type="ECO:0000256" key="3">
    <source>
        <dbReference type="ARBA" id="ARBA00022801"/>
    </source>
</evidence>
<feature type="active site" description="Proton acceptor" evidence="7">
    <location>
        <position position="109"/>
    </location>
</feature>
<feature type="domain" description="Peptidase S11 D-alanyl-D-alanine carboxypeptidase A N-terminal" evidence="11">
    <location>
        <begin position="100"/>
        <end position="291"/>
    </location>
</feature>
<keyword evidence="13" id="KW-1185">Reference proteome</keyword>
<feature type="active site" evidence="7">
    <location>
        <position position="173"/>
    </location>
</feature>
<gene>
    <name evidence="12" type="ORF">GA0070624_4669</name>
</gene>
<feature type="region of interest" description="Disordered" evidence="10">
    <location>
        <begin position="399"/>
        <end position="429"/>
    </location>
</feature>
<evidence type="ECO:0000256" key="9">
    <source>
        <dbReference type="RuleBase" id="RU004016"/>
    </source>
</evidence>
<evidence type="ECO:0000256" key="5">
    <source>
        <dbReference type="ARBA" id="ARBA00022984"/>
    </source>
</evidence>
<keyword evidence="2" id="KW-0732">Signal</keyword>
<dbReference type="Gene3D" id="3.40.710.10">
    <property type="entry name" value="DD-peptidase/beta-lactamase superfamily"/>
    <property type="match status" value="1"/>
</dbReference>
<dbReference type="SUPFAM" id="SSF56601">
    <property type="entry name" value="beta-lactamase/transpeptidase-like"/>
    <property type="match status" value="1"/>
</dbReference>
<evidence type="ECO:0000256" key="8">
    <source>
        <dbReference type="PIRSR" id="PIRSR618044-2"/>
    </source>
</evidence>
<evidence type="ECO:0000256" key="10">
    <source>
        <dbReference type="SAM" id="MobiDB-lite"/>
    </source>
</evidence>
<evidence type="ECO:0000256" key="7">
    <source>
        <dbReference type="PIRSR" id="PIRSR618044-1"/>
    </source>
</evidence>
<feature type="active site" description="Acyl-ester intermediate" evidence="7">
    <location>
        <position position="106"/>
    </location>
</feature>
<dbReference type="RefSeq" id="WP_176731829.1">
    <property type="nucleotide sequence ID" value="NZ_FMHV01000002.1"/>
</dbReference>
<dbReference type="AlphaFoldDB" id="A0A1C6SVK1"/>
<dbReference type="Proteomes" id="UP000199413">
    <property type="component" value="Unassembled WGS sequence"/>
</dbReference>
<dbReference type="InterPro" id="IPR018044">
    <property type="entry name" value="Peptidase_S11"/>
</dbReference>
<dbReference type="STRING" id="568872.GA0070624_4669"/>
<organism evidence="12 13">
    <name type="scientific">Micromonospora rhizosphaerae</name>
    <dbReference type="NCBI Taxonomy" id="568872"/>
    <lineage>
        <taxon>Bacteria</taxon>
        <taxon>Bacillati</taxon>
        <taxon>Actinomycetota</taxon>
        <taxon>Actinomycetes</taxon>
        <taxon>Micromonosporales</taxon>
        <taxon>Micromonosporaceae</taxon>
        <taxon>Micromonospora</taxon>
    </lineage>
</organism>
<dbReference type="PRINTS" id="PR00725">
    <property type="entry name" value="DADACBPTASE1"/>
</dbReference>
<sequence>MYGPTEMPTVEFSRIPPAPPVRRRRLPWLLCGLLALLLLGGALYAVAPLRHPLPASTVELTLPASMAIPGTVPRLPWPRSGQAMISVEGLGTVGTSGGSKSLPIASVTKVMTAYVILTEHPLAAGEQGPELTVSAEQAAAYPAEQARGESLVEVRAGEVITERQALQAVLLPSANNMARILAAWDSGSVSAFVAKMNATADQLGMSGTHYTDPSGLDPDTVSTAHDQVILASKAMALPAFAEIVKQKQATLPVAGTVKNYNELVGRNGVVGIKTGSTDEAGGCLVFAAVVNVGGRKLTIVGAVLGQPGANTPVQLDRVFAVTRSLLRSTAAALAVHTLVEAGEEVATVRGPLGTGTTINAAEKVEVVGWPGLQVRLHTQIPAVPSRIAAGADHGRLTVSAGGGEPVGTALRTGTGMEPPSTWERIRHHR</sequence>
<keyword evidence="3" id="KW-0378">Hydrolase</keyword>
<dbReference type="PANTHER" id="PTHR21581">
    <property type="entry name" value="D-ALANYL-D-ALANINE CARBOXYPEPTIDASE"/>
    <property type="match status" value="1"/>
</dbReference>
<keyword evidence="12" id="KW-0121">Carboxypeptidase</keyword>
<dbReference type="GO" id="GO:0008360">
    <property type="term" value="P:regulation of cell shape"/>
    <property type="evidence" value="ECO:0007669"/>
    <property type="project" value="UniProtKB-KW"/>
</dbReference>
<dbReference type="GO" id="GO:0009002">
    <property type="term" value="F:serine-type D-Ala-D-Ala carboxypeptidase activity"/>
    <property type="evidence" value="ECO:0007669"/>
    <property type="project" value="InterPro"/>
</dbReference>
<dbReference type="GO" id="GO:0071555">
    <property type="term" value="P:cell wall organization"/>
    <property type="evidence" value="ECO:0007669"/>
    <property type="project" value="UniProtKB-KW"/>
</dbReference>
<proteinExistence type="inferred from homology"/>
<accession>A0A1C6SVK1</accession>
<evidence type="ECO:0000256" key="2">
    <source>
        <dbReference type="ARBA" id="ARBA00022729"/>
    </source>
</evidence>
<evidence type="ECO:0000256" key="1">
    <source>
        <dbReference type="ARBA" id="ARBA00007164"/>
    </source>
</evidence>
<feature type="binding site" evidence="8">
    <location>
        <position position="273"/>
    </location>
    <ligand>
        <name>substrate</name>
    </ligand>
</feature>
<protein>
    <submittedName>
        <fullName evidence="12">D-alanyl-D-alanine carboxypeptidase (Penicillin-binding protein 5/6)</fullName>
    </submittedName>
</protein>
<keyword evidence="6" id="KW-0961">Cell wall biogenesis/degradation</keyword>
<dbReference type="GO" id="GO:0006508">
    <property type="term" value="P:proteolysis"/>
    <property type="evidence" value="ECO:0007669"/>
    <property type="project" value="InterPro"/>
</dbReference>
<evidence type="ECO:0000256" key="6">
    <source>
        <dbReference type="ARBA" id="ARBA00023316"/>
    </source>
</evidence>
<evidence type="ECO:0000313" key="13">
    <source>
        <dbReference type="Proteomes" id="UP000199413"/>
    </source>
</evidence>
<name>A0A1C6SVK1_9ACTN</name>
<keyword evidence="12" id="KW-0645">Protease</keyword>
<comment type="similarity">
    <text evidence="1 9">Belongs to the peptidase S11 family.</text>
</comment>
<evidence type="ECO:0000259" key="11">
    <source>
        <dbReference type="Pfam" id="PF00768"/>
    </source>
</evidence>
<dbReference type="Pfam" id="PF00768">
    <property type="entry name" value="Peptidase_S11"/>
    <property type="match status" value="1"/>
</dbReference>
<dbReference type="EMBL" id="FMHV01000002">
    <property type="protein sequence ID" value="SCL33155.1"/>
    <property type="molecule type" value="Genomic_DNA"/>
</dbReference>
<evidence type="ECO:0000313" key="12">
    <source>
        <dbReference type="EMBL" id="SCL33155.1"/>
    </source>
</evidence>
<keyword evidence="5" id="KW-0573">Peptidoglycan synthesis</keyword>
<keyword evidence="4" id="KW-0133">Cell shape</keyword>
<dbReference type="GO" id="GO:0009252">
    <property type="term" value="P:peptidoglycan biosynthetic process"/>
    <property type="evidence" value="ECO:0007669"/>
    <property type="project" value="UniProtKB-KW"/>
</dbReference>
<dbReference type="InterPro" id="IPR001967">
    <property type="entry name" value="Peptidase_S11_N"/>
</dbReference>
<reference evidence="13" key="1">
    <citation type="submission" date="2016-06" db="EMBL/GenBank/DDBJ databases">
        <authorList>
            <person name="Varghese N."/>
            <person name="Submissions Spin"/>
        </authorList>
    </citation>
    <scope>NUCLEOTIDE SEQUENCE [LARGE SCALE GENOMIC DNA]</scope>
    <source>
        <strain evidence="13">DSM 45431</strain>
    </source>
</reference>
<evidence type="ECO:0000256" key="4">
    <source>
        <dbReference type="ARBA" id="ARBA00022960"/>
    </source>
</evidence>
<dbReference type="PANTHER" id="PTHR21581:SF33">
    <property type="entry name" value="D-ALANYL-D-ALANINE CARBOXYPEPTIDASE DACB"/>
    <property type="match status" value="1"/>
</dbReference>
<dbReference type="InterPro" id="IPR012338">
    <property type="entry name" value="Beta-lactam/transpept-like"/>
</dbReference>